<accession>E9H4Q1</accession>
<dbReference type="HOGENOM" id="CLU_1706023_0_0_1"/>
<name>E9H4Q1_DAPPU</name>
<sequence length="173" mass="19413">MEKESYTDFNLQTDRPVCMSFTLEGRGENYVKLSMRWCRGWTHPQERQPKEGKAIFFTLEGRNKNVKRVMRRGRGTIAARLKRWVRLMGQESVYVRLTTAPLSGVTASRCKPTGEYFDVVDAVDAGQEDDLLIMASCCVYMVDGMMAGSTTGVPMPPGYGGCQTATPPPYYTT</sequence>
<evidence type="ECO:0000313" key="2">
    <source>
        <dbReference type="Proteomes" id="UP000000305"/>
    </source>
</evidence>
<gene>
    <name evidence="1" type="ORF">DAPPUDRAFT_109952</name>
</gene>
<organism evidence="1 2">
    <name type="scientific">Daphnia pulex</name>
    <name type="common">Water flea</name>
    <dbReference type="NCBI Taxonomy" id="6669"/>
    <lineage>
        <taxon>Eukaryota</taxon>
        <taxon>Metazoa</taxon>
        <taxon>Ecdysozoa</taxon>
        <taxon>Arthropoda</taxon>
        <taxon>Crustacea</taxon>
        <taxon>Branchiopoda</taxon>
        <taxon>Diplostraca</taxon>
        <taxon>Cladocera</taxon>
        <taxon>Anomopoda</taxon>
        <taxon>Daphniidae</taxon>
        <taxon>Daphnia</taxon>
    </lineage>
</organism>
<keyword evidence="2" id="KW-1185">Reference proteome</keyword>
<dbReference type="EMBL" id="GL732592">
    <property type="protein sequence ID" value="EFX73316.1"/>
    <property type="molecule type" value="Genomic_DNA"/>
</dbReference>
<dbReference type="PhylomeDB" id="E9H4Q1"/>
<protein>
    <submittedName>
        <fullName evidence="1">Uncharacterized protein</fullName>
    </submittedName>
</protein>
<reference evidence="1 2" key="1">
    <citation type="journal article" date="2011" name="Science">
        <title>The ecoresponsive genome of Daphnia pulex.</title>
        <authorList>
            <person name="Colbourne J.K."/>
            <person name="Pfrender M.E."/>
            <person name="Gilbert D."/>
            <person name="Thomas W.K."/>
            <person name="Tucker A."/>
            <person name="Oakley T.H."/>
            <person name="Tokishita S."/>
            <person name="Aerts A."/>
            <person name="Arnold G.J."/>
            <person name="Basu M.K."/>
            <person name="Bauer D.J."/>
            <person name="Caceres C.E."/>
            <person name="Carmel L."/>
            <person name="Casola C."/>
            <person name="Choi J.H."/>
            <person name="Detter J.C."/>
            <person name="Dong Q."/>
            <person name="Dusheyko S."/>
            <person name="Eads B.D."/>
            <person name="Frohlich T."/>
            <person name="Geiler-Samerotte K.A."/>
            <person name="Gerlach D."/>
            <person name="Hatcher P."/>
            <person name="Jogdeo S."/>
            <person name="Krijgsveld J."/>
            <person name="Kriventseva E.V."/>
            <person name="Kultz D."/>
            <person name="Laforsch C."/>
            <person name="Lindquist E."/>
            <person name="Lopez J."/>
            <person name="Manak J.R."/>
            <person name="Muller J."/>
            <person name="Pangilinan J."/>
            <person name="Patwardhan R.P."/>
            <person name="Pitluck S."/>
            <person name="Pritham E.J."/>
            <person name="Rechtsteiner A."/>
            <person name="Rho M."/>
            <person name="Rogozin I.B."/>
            <person name="Sakarya O."/>
            <person name="Salamov A."/>
            <person name="Schaack S."/>
            <person name="Shapiro H."/>
            <person name="Shiga Y."/>
            <person name="Skalitzky C."/>
            <person name="Smith Z."/>
            <person name="Souvorov A."/>
            <person name="Sung W."/>
            <person name="Tang Z."/>
            <person name="Tsuchiya D."/>
            <person name="Tu H."/>
            <person name="Vos H."/>
            <person name="Wang M."/>
            <person name="Wolf Y.I."/>
            <person name="Yamagata H."/>
            <person name="Yamada T."/>
            <person name="Ye Y."/>
            <person name="Shaw J.R."/>
            <person name="Andrews J."/>
            <person name="Crease T.J."/>
            <person name="Tang H."/>
            <person name="Lucas S.M."/>
            <person name="Robertson H.M."/>
            <person name="Bork P."/>
            <person name="Koonin E.V."/>
            <person name="Zdobnov E.M."/>
            <person name="Grigoriev I.V."/>
            <person name="Lynch M."/>
            <person name="Boore J.L."/>
        </authorList>
    </citation>
    <scope>NUCLEOTIDE SEQUENCE [LARGE SCALE GENOMIC DNA]</scope>
</reference>
<dbReference type="AlphaFoldDB" id="E9H4Q1"/>
<dbReference type="Proteomes" id="UP000000305">
    <property type="component" value="Unassembled WGS sequence"/>
</dbReference>
<evidence type="ECO:0000313" key="1">
    <source>
        <dbReference type="EMBL" id="EFX73316.1"/>
    </source>
</evidence>
<proteinExistence type="predicted"/>
<dbReference type="InParanoid" id="E9H4Q1"/>
<dbReference type="KEGG" id="dpx:DAPPUDRAFT_109952"/>